<keyword evidence="2" id="KW-1185">Reference proteome</keyword>
<dbReference type="Proteomes" id="UP000616151">
    <property type="component" value="Unassembled WGS sequence"/>
</dbReference>
<evidence type="ECO:0000313" key="1">
    <source>
        <dbReference type="EMBL" id="MBK1871424.1"/>
    </source>
</evidence>
<sequence>MRQSLGETRSSVGTRHALICPDSHERTTLPGWPGSQIIILASPQIGAKFVEYFVEMAPGTKAGAPAAGIERFFFVLEGEAALSLDGENHAMTVEGYAFLPAGKAHTISSAAGAKLAVIERHYVRLEGTAGPKPLVNNARNLPVARLKGDDRLPLQKLLPEDLAFDCEVNIMGFEPGASLHYVETHFMEHGLVMLDGGGVYRLDNSWYSVSAGDFIWMGPFCPQWFGAIGRTNARYLIYKNWNRTPFES</sequence>
<proteinExistence type="predicted"/>
<accession>A0ACC5RFC9</accession>
<evidence type="ECO:0000313" key="2">
    <source>
        <dbReference type="Proteomes" id="UP000616151"/>
    </source>
</evidence>
<name>A0ACC5RFC9_9HYPH</name>
<dbReference type="EC" id="3.5.3.26" evidence="1"/>
<reference evidence="1" key="1">
    <citation type="submission" date="2021-01" db="EMBL/GenBank/DDBJ databases">
        <authorList>
            <person name="Sun Q."/>
        </authorList>
    </citation>
    <scope>NUCLEOTIDE SEQUENCE</scope>
    <source>
        <strain evidence="1">YIM B02566</strain>
    </source>
</reference>
<protein>
    <submittedName>
        <fullName evidence="1">(S)-ureidoglycine aminohydrolase</fullName>
        <ecNumber evidence="1">3.5.3.26</ecNumber>
    </submittedName>
</protein>
<gene>
    <name evidence="1" type="ORF">JHL16_33965</name>
</gene>
<keyword evidence="1" id="KW-0378">Hydrolase</keyword>
<dbReference type="EMBL" id="JAENHL010000008">
    <property type="protein sequence ID" value="MBK1871424.1"/>
    <property type="molecule type" value="Genomic_DNA"/>
</dbReference>
<organism evidence="1 2">
    <name type="scientific">Taklimakanibacter albus</name>
    <dbReference type="NCBI Taxonomy" id="2800327"/>
    <lineage>
        <taxon>Bacteria</taxon>
        <taxon>Pseudomonadati</taxon>
        <taxon>Pseudomonadota</taxon>
        <taxon>Alphaproteobacteria</taxon>
        <taxon>Hyphomicrobiales</taxon>
        <taxon>Aestuariivirgaceae</taxon>
        <taxon>Taklimakanibacter</taxon>
    </lineage>
</organism>
<comment type="caution">
    <text evidence="1">The sequence shown here is derived from an EMBL/GenBank/DDBJ whole genome shotgun (WGS) entry which is preliminary data.</text>
</comment>